<evidence type="ECO:0000256" key="4">
    <source>
        <dbReference type="ARBA" id="ARBA00022741"/>
    </source>
</evidence>
<dbReference type="PANTHER" id="PTHR14456">
    <property type="entry name" value="INOSITOL POLYPHOSPHATE KINASE 1"/>
    <property type="match status" value="1"/>
</dbReference>
<dbReference type="AlphaFoldDB" id="A0A182S5J4"/>
<evidence type="ECO:0000256" key="3">
    <source>
        <dbReference type="ARBA" id="ARBA00022679"/>
    </source>
</evidence>
<feature type="compositionally biased region" description="Acidic residues" evidence="8">
    <location>
        <begin position="19"/>
        <end position="31"/>
    </location>
</feature>
<evidence type="ECO:0000313" key="10">
    <source>
        <dbReference type="Proteomes" id="UP000075901"/>
    </source>
</evidence>
<accession>A0A182S5J4</accession>
<dbReference type="Pfam" id="PF06090">
    <property type="entry name" value="Ins_P5_2-kin"/>
    <property type="match status" value="1"/>
</dbReference>
<evidence type="ECO:0000256" key="7">
    <source>
        <dbReference type="RuleBase" id="RU364126"/>
    </source>
</evidence>
<dbReference type="EC" id="2.7.1.158" evidence="2 7"/>
<protein>
    <recommendedName>
        <fullName evidence="2 7">Inositol-pentakisphosphate 2-kinase</fullName>
        <ecNumber evidence="2 7">2.7.1.158</ecNumber>
    </recommendedName>
</protein>
<keyword evidence="3 7" id="KW-0808">Transferase</keyword>
<comment type="function">
    <text evidence="7">Phosphorylates Ins(1,3,4,5,6)P5 at position 2 to form Ins(1,2,3,4,5,6)P6 (InsP6 or phytate).</text>
</comment>
<proteinExistence type="inferred from homology"/>
<name>A0A182S5J4_9DIPT</name>
<feature type="compositionally biased region" description="Basic and acidic residues" evidence="8">
    <location>
        <begin position="1"/>
        <end position="10"/>
    </location>
</feature>
<evidence type="ECO:0000313" key="9">
    <source>
        <dbReference type="EnsemblMetazoa" id="AMAM000074-PA"/>
    </source>
</evidence>
<comment type="catalytic activity">
    <reaction evidence="7">
        <text>1D-myo-inositol 1,3,4,5,6-pentakisphosphate + ATP = 1D-myo-inositol hexakisphosphate + ADP + H(+)</text>
        <dbReference type="Rhea" id="RHEA:20313"/>
        <dbReference type="ChEBI" id="CHEBI:15378"/>
        <dbReference type="ChEBI" id="CHEBI:30616"/>
        <dbReference type="ChEBI" id="CHEBI:57733"/>
        <dbReference type="ChEBI" id="CHEBI:58130"/>
        <dbReference type="ChEBI" id="CHEBI:456216"/>
        <dbReference type="EC" id="2.7.1.158"/>
    </reaction>
</comment>
<reference evidence="9" key="2">
    <citation type="submission" date="2020-05" db="UniProtKB">
        <authorList>
            <consortium name="EnsemblMetazoa"/>
        </authorList>
    </citation>
    <scope>IDENTIFICATION</scope>
    <source>
        <strain evidence="9">maculatus3</strain>
    </source>
</reference>
<sequence>MFKRSDDKYLRSCSKVEPIDDDDDDDEDDERSNEPHRGPPVQDTWRADKLDDLRSTASGTSDEDDDEEQKTRTIRYVPEIVERIDENRLVYRAEGNANIVLSLSDNKHVLRMRKSTVETREGKGDSNVDLRRFVKYSQVIASQFSECYVPAPKLAHLNTCNLQAFNERLRCFRPAMRLGKEVRELDGILYPDVAFLPKWLYPARLRDFSQVCSNLLVSFFQPYTIHACTFLEEMLPRTGGNLHELPSLLCCGAFASIKLKLG</sequence>
<feature type="region of interest" description="Disordered" evidence="8">
    <location>
        <begin position="1"/>
        <end position="71"/>
    </location>
</feature>
<evidence type="ECO:0000256" key="8">
    <source>
        <dbReference type="SAM" id="MobiDB-lite"/>
    </source>
</evidence>
<comment type="similarity">
    <text evidence="1">Belongs to the IPK1 type 2 family.</text>
</comment>
<evidence type="ECO:0000256" key="2">
    <source>
        <dbReference type="ARBA" id="ARBA00012023"/>
    </source>
</evidence>
<comment type="domain">
    <text evidence="7">The EXKPK motif is conserved in inositol-pentakisphosphate 2-kinases of both family 1 and 2.</text>
</comment>
<dbReference type="GO" id="GO:0032958">
    <property type="term" value="P:inositol phosphate biosynthetic process"/>
    <property type="evidence" value="ECO:0007669"/>
    <property type="project" value="TreeGrafter"/>
</dbReference>
<dbReference type="InterPro" id="IPR009286">
    <property type="entry name" value="Ins_P5_2-kin"/>
</dbReference>
<dbReference type="Proteomes" id="UP000075901">
    <property type="component" value="Unassembled WGS sequence"/>
</dbReference>
<dbReference type="VEuPathDB" id="VectorBase:AMAM000074"/>
<dbReference type="GO" id="GO:0035299">
    <property type="term" value="F:inositol-1,3,4,5,6-pentakisphosphate 2-kinase activity"/>
    <property type="evidence" value="ECO:0007669"/>
    <property type="project" value="UniProtKB-EC"/>
</dbReference>
<keyword evidence="10" id="KW-1185">Reference proteome</keyword>
<keyword evidence="4 7" id="KW-0547">Nucleotide-binding</keyword>
<dbReference type="GO" id="GO:0005634">
    <property type="term" value="C:nucleus"/>
    <property type="evidence" value="ECO:0007669"/>
    <property type="project" value="TreeGrafter"/>
</dbReference>
<dbReference type="GO" id="GO:0005524">
    <property type="term" value="F:ATP binding"/>
    <property type="evidence" value="ECO:0007669"/>
    <property type="project" value="UniProtKB-KW"/>
</dbReference>
<organism evidence="9 10">
    <name type="scientific">Anopheles maculatus</name>
    <dbReference type="NCBI Taxonomy" id="74869"/>
    <lineage>
        <taxon>Eukaryota</taxon>
        <taxon>Metazoa</taxon>
        <taxon>Ecdysozoa</taxon>
        <taxon>Arthropoda</taxon>
        <taxon>Hexapoda</taxon>
        <taxon>Insecta</taxon>
        <taxon>Pterygota</taxon>
        <taxon>Neoptera</taxon>
        <taxon>Endopterygota</taxon>
        <taxon>Diptera</taxon>
        <taxon>Nematocera</taxon>
        <taxon>Culicoidea</taxon>
        <taxon>Culicidae</taxon>
        <taxon>Anophelinae</taxon>
        <taxon>Anopheles</taxon>
        <taxon>Anopheles maculatus group</taxon>
    </lineage>
</organism>
<dbReference type="Gene3D" id="3.30.200.110">
    <property type="entry name" value="Inositol-pentakisphosphate 2-kinase, N-lobe"/>
    <property type="match status" value="1"/>
</dbReference>
<evidence type="ECO:0000256" key="5">
    <source>
        <dbReference type="ARBA" id="ARBA00022777"/>
    </source>
</evidence>
<keyword evidence="6 7" id="KW-0067">ATP-binding</keyword>
<reference evidence="10" key="1">
    <citation type="submission" date="2013-09" db="EMBL/GenBank/DDBJ databases">
        <title>The Genome Sequence of Anopheles maculatus species B.</title>
        <authorList>
            <consortium name="The Broad Institute Genomics Platform"/>
            <person name="Neafsey D.E."/>
            <person name="Besansky N."/>
            <person name="Howell P."/>
            <person name="Walton C."/>
            <person name="Young S.K."/>
            <person name="Zeng Q."/>
            <person name="Gargeya S."/>
            <person name="Fitzgerald M."/>
            <person name="Haas B."/>
            <person name="Abouelleil A."/>
            <person name="Allen A.W."/>
            <person name="Alvarado L."/>
            <person name="Arachchi H.M."/>
            <person name="Berlin A.M."/>
            <person name="Chapman S.B."/>
            <person name="Gainer-Dewar J."/>
            <person name="Goldberg J."/>
            <person name="Griggs A."/>
            <person name="Gujja S."/>
            <person name="Hansen M."/>
            <person name="Howarth C."/>
            <person name="Imamovic A."/>
            <person name="Ireland A."/>
            <person name="Larimer J."/>
            <person name="McCowan C."/>
            <person name="Murphy C."/>
            <person name="Pearson M."/>
            <person name="Poon T.W."/>
            <person name="Priest M."/>
            <person name="Roberts A."/>
            <person name="Saif S."/>
            <person name="Shea T."/>
            <person name="Sisk P."/>
            <person name="Sykes S."/>
            <person name="Wortman J."/>
            <person name="Nusbaum C."/>
            <person name="Birren B."/>
        </authorList>
    </citation>
    <scope>NUCLEOTIDE SEQUENCE [LARGE SCALE GENOMIC DNA]</scope>
    <source>
        <strain evidence="10">maculatus3</strain>
    </source>
</reference>
<evidence type="ECO:0000256" key="6">
    <source>
        <dbReference type="ARBA" id="ARBA00022840"/>
    </source>
</evidence>
<dbReference type="FunFam" id="3.30.200.110:FF:000003">
    <property type="entry name" value="Inositol-pentakisphosphate 2-kinase"/>
    <property type="match status" value="1"/>
</dbReference>
<dbReference type="InterPro" id="IPR043001">
    <property type="entry name" value="IP5_2-K_N_lobe"/>
</dbReference>
<feature type="compositionally biased region" description="Basic and acidic residues" evidence="8">
    <location>
        <begin position="45"/>
        <end position="54"/>
    </location>
</feature>
<dbReference type="PANTHER" id="PTHR14456:SF2">
    <property type="entry name" value="INOSITOL-PENTAKISPHOSPHATE 2-KINASE"/>
    <property type="match status" value="1"/>
</dbReference>
<evidence type="ECO:0000256" key="1">
    <source>
        <dbReference type="ARBA" id="ARBA00007229"/>
    </source>
</evidence>
<keyword evidence="5 7" id="KW-0418">Kinase</keyword>
<dbReference type="EnsemblMetazoa" id="AMAM000074-RA">
    <property type="protein sequence ID" value="AMAM000074-PA"/>
    <property type="gene ID" value="AMAM000074"/>
</dbReference>